<evidence type="ECO:0000256" key="5">
    <source>
        <dbReference type="SAM" id="Phobius"/>
    </source>
</evidence>
<dbReference type="PANTHER" id="PTHR45339:SF1">
    <property type="entry name" value="HYBRID SIGNAL TRANSDUCTION HISTIDINE KINASE J"/>
    <property type="match status" value="1"/>
</dbReference>
<feature type="transmembrane region" description="Helical" evidence="5">
    <location>
        <begin position="150"/>
        <end position="169"/>
    </location>
</feature>
<dbReference type="CDD" id="cd17546">
    <property type="entry name" value="REC_hyHK_CKI1_RcsC-like"/>
    <property type="match status" value="1"/>
</dbReference>
<feature type="region of interest" description="Disordered" evidence="4">
    <location>
        <begin position="21"/>
        <end position="42"/>
    </location>
</feature>
<dbReference type="Gene3D" id="3.40.50.2300">
    <property type="match status" value="1"/>
</dbReference>
<dbReference type="PROSITE" id="PS50109">
    <property type="entry name" value="HIS_KIN"/>
    <property type="match status" value="1"/>
</dbReference>
<dbReference type="SUPFAM" id="SSF47384">
    <property type="entry name" value="Homodimeric domain of signal transducing histidine kinase"/>
    <property type="match status" value="1"/>
</dbReference>
<dbReference type="PROSITE" id="PS50110">
    <property type="entry name" value="RESPONSE_REGULATORY"/>
    <property type="match status" value="1"/>
</dbReference>
<dbReference type="InterPro" id="IPR036097">
    <property type="entry name" value="HisK_dim/P_sf"/>
</dbReference>
<dbReference type="SUPFAM" id="SSF55874">
    <property type="entry name" value="ATPase domain of HSP90 chaperone/DNA topoisomerase II/histidine kinase"/>
    <property type="match status" value="1"/>
</dbReference>
<protein>
    <submittedName>
        <fullName evidence="8">Sensor protein</fullName>
    </submittedName>
</protein>
<sequence>MLVSTVEGHVNGRFLGNSGRLSEHNLDNEDDGEASGGGSGGWRSDSPLAQLAVNVIILATVPGAWACGQLPGHIRGPLMPFLAVGFVMALSLRVPRAYLLTYKCVTGAGGLVVTGLAGSPPLLAAAALVASGLLHAAAVPTFPLHPVTPATTAALMMLLGVFLGATAALGQIGMAIGVLAGAGAGLATFIYLVQLSWYMQAVRKLRSLVLRVPRLPAAHPELNAVFSGLDNAYQALCVAAVAVDDSLPRTAALSIARAPLAVWPDDVALQILALGIECSRSPPPLTQATKSALGRLRSAAALSSDAQLAMLAEKVLPTFKADHLLRMATRAVMSEPEDVLAAAESTFWLAIFDERPATEVVSAALEFAAARELSHVARPRTDLVRHTSPRPKSSPSLLSPQQQPSVMSLETTSAHMVSGQTPAERPRAALTVALAWWALAVFGLVLATALVFGHGLFARSARVAVEVSDATHMHEWAALHTTLHALSHAKRPAWLSEDGQELVASIADQVRAVAAALDRKHDAEWEALRMTEHISLGRLAAAVGKASSGNVSVMADALRVSGVGDLLASIQDARVLEADEPELGPVVGVGSVVALSAVLSLLALVISTVPDVIVVPALSQGAALMRKYMTQLRELAPSEVARRIRRSRAKCSASHAWDVPGKLPMALDAAALDDDEAALRTKALGVVVMLCCSAAVFGMLMVWTWSVHGMAARRCEAYASTLHTVSSTYAMALTAGATSRVRRGVYKAYELALEPATANLSSRWEMLAAVPYGIIAQHEQVTVLETLRPVAVYVAALEALGRASSVAPDEGTLSSLADAARTAVLEGLKAELAIEARVRWGALTLPAIALVLTGVAVWLQPLLAAHYWWLRRLEECNKALQALVPSSSGGAKRSSDISAELALNAFGDAALVCEYSSAVVMANAEAGRLFGASSPEELHGLLLSELVSDPSTPLDLVSSSSSLACRARRLDGTTFDCQLSCETGGAAGSQRESNGFLFVTARDVSSQRAASVRACEFLLRSTPYGLFMWDPMEEEGWYSEAVSDILGVPTSTDASPEALLQRALMPADWIVIQGALEDLARRMQGRGRRRRSTKGESWPVYVHPNLSARFGNKLTMDSVLSAHPELRERSMAQSPCFSALVRISAGRAVRYVELCVTYRNVVLAGSLHDVTASVTRALSMGSGEAEPSSGVVLSHHFLAEASHEIVMPLHAIISASTALAAADDGNEQQMRFAQSVASCARQLQSLLWDVTVYSRMGEGKLVFQSHAFEVRPRLAHTLAFAVEACAEKDVELAVVVDPRLPQTLKGDGSALAKVVENVVRAAVRRTSQGVVVVEAMAQDQLEAGSELAASLPATAQETDSDEIMLVVRVAETSPGLSTAESQALLGHMQSVGGGDTLALTICHQVVTMMGGKLGVAKEAETSSVWFTLPMEVVESSLTSSDLMTVSMSRQAELDGEGERKGQRGGAALELEPSLERVLLFHPIPAMVSALTTVFRALSLDSVVATSRVEFLFKASTVGRRGTVFVIDEGSTSLNMAWALSKVAATYPDVPMVLMCSESSVYRFEAMLGPLAATVTKPLTSFALLEALHAVSRAVGKGGATSLAETPGTNAVSESDLMNMLQAATTESLSNDGSDVPNGSRKQSRGSNRRKKKRRRRRRTSKGLDAMSGKSTTEAAAGDSSLARDMVENGNRSAGGASKGHVLLVEDDTVNQIMATVMIQEVGFTVDTAENGLQCVDKVRADSEGKIDIILMDCVMPEMDGYEATELIRKIESESHPRRVPVTIIACTALSPSEVRSRCFLAGMDDFVSKPIQHTALADKLHLHMQKRKNRLQPAVINDASSSSTSAVVS</sequence>
<dbReference type="PANTHER" id="PTHR45339">
    <property type="entry name" value="HYBRID SIGNAL TRANSDUCTION HISTIDINE KINASE J"/>
    <property type="match status" value="1"/>
</dbReference>
<dbReference type="Gene3D" id="1.10.287.130">
    <property type="match status" value="1"/>
</dbReference>
<dbReference type="InterPro" id="IPR011006">
    <property type="entry name" value="CheY-like_superfamily"/>
</dbReference>
<dbReference type="Gene3D" id="3.30.565.10">
    <property type="entry name" value="Histidine kinase-like ATPase, C-terminal domain"/>
    <property type="match status" value="1"/>
</dbReference>
<keyword evidence="5" id="KW-1133">Transmembrane helix</keyword>
<keyword evidence="9" id="KW-1185">Reference proteome</keyword>
<dbReference type="SUPFAM" id="SSF52172">
    <property type="entry name" value="CheY-like"/>
    <property type="match status" value="1"/>
</dbReference>
<dbReference type="InterPro" id="IPR003661">
    <property type="entry name" value="HisK_dim/P_dom"/>
</dbReference>
<feature type="region of interest" description="Disordered" evidence="4">
    <location>
        <begin position="379"/>
        <end position="413"/>
    </location>
</feature>
<accession>A0A0L0DQU7</accession>
<dbReference type="EMBL" id="GL349482">
    <property type="protein sequence ID" value="KNC53808.1"/>
    <property type="molecule type" value="Genomic_DNA"/>
</dbReference>
<dbReference type="SMART" id="SM00448">
    <property type="entry name" value="REC"/>
    <property type="match status" value="1"/>
</dbReference>
<reference evidence="8 9" key="1">
    <citation type="submission" date="2010-05" db="EMBL/GenBank/DDBJ databases">
        <title>The Genome Sequence of Thecamonas trahens ATCC 50062.</title>
        <authorList>
            <consortium name="The Broad Institute Genome Sequencing Platform"/>
            <person name="Russ C."/>
            <person name="Cuomo C."/>
            <person name="Shea T."/>
            <person name="Young S.K."/>
            <person name="Zeng Q."/>
            <person name="Koehrsen M."/>
            <person name="Haas B."/>
            <person name="Borodovsky M."/>
            <person name="Guigo R."/>
            <person name="Alvarado L."/>
            <person name="Berlin A."/>
            <person name="Bochicchio J."/>
            <person name="Borenstein D."/>
            <person name="Chapman S."/>
            <person name="Chen Z."/>
            <person name="Freedman E."/>
            <person name="Gellesch M."/>
            <person name="Goldberg J."/>
            <person name="Griggs A."/>
            <person name="Gujja S."/>
            <person name="Heilman E."/>
            <person name="Heiman D."/>
            <person name="Hepburn T."/>
            <person name="Howarth C."/>
            <person name="Jen D."/>
            <person name="Larson L."/>
            <person name="Mehta T."/>
            <person name="Park D."/>
            <person name="Pearson M."/>
            <person name="Roberts A."/>
            <person name="Saif S."/>
            <person name="Shenoy N."/>
            <person name="Sisk P."/>
            <person name="Stolte C."/>
            <person name="Sykes S."/>
            <person name="Thomson T."/>
            <person name="Walk T."/>
            <person name="White J."/>
            <person name="Yandava C."/>
            <person name="Burger G."/>
            <person name="Gray M.W."/>
            <person name="Holland P.W.H."/>
            <person name="King N."/>
            <person name="Lang F.B.F."/>
            <person name="Roger A.J."/>
            <person name="Ruiz-Trillo I."/>
            <person name="Lander E."/>
            <person name="Nusbaum C."/>
        </authorList>
    </citation>
    <scope>NUCLEOTIDE SEQUENCE [LARGE SCALE GENOMIC DNA]</scope>
    <source>
        <strain evidence="8 9">ATCC 50062</strain>
    </source>
</reference>
<dbReference type="InterPro" id="IPR003594">
    <property type="entry name" value="HATPase_dom"/>
</dbReference>
<feature type="transmembrane region" description="Helical" evidence="5">
    <location>
        <begin position="428"/>
        <end position="452"/>
    </location>
</feature>
<dbReference type="SMART" id="SM00387">
    <property type="entry name" value="HATPase_c"/>
    <property type="match status" value="1"/>
</dbReference>
<keyword evidence="5" id="KW-0472">Membrane</keyword>
<feature type="modified residue" description="4-aspartylphosphate" evidence="3">
    <location>
        <position position="1752"/>
    </location>
</feature>
<keyword evidence="5" id="KW-0812">Transmembrane</keyword>
<dbReference type="InterPro" id="IPR001789">
    <property type="entry name" value="Sig_transdc_resp-reg_receiver"/>
</dbReference>
<feature type="domain" description="Response regulatory" evidence="7">
    <location>
        <begin position="1700"/>
        <end position="1824"/>
    </location>
</feature>
<keyword evidence="1 3" id="KW-0597">Phosphoprotein</keyword>
<evidence type="ECO:0000259" key="6">
    <source>
        <dbReference type="PROSITE" id="PS50109"/>
    </source>
</evidence>
<dbReference type="InterPro" id="IPR036890">
    <property type="entry name" value="HATPase_C_sf"/>
</dbReference>
<evidence type="ECO:0000313" key="8">
    <source>
        <dbReference type="EMBL" id="KNC53808.1"/>
    </source>
</evidence>
<dbReference type="Pfam" id="PF02518">
    <property type="entry name" value="HATPase_c"/>
    <property type="match status" value="1"/>
</dbReference>
<dbReference type="Pfam" id="PF00512">
    <property type="entry name" value="HisKA"/>
    <property type="match status" value="1"/>
</dbReference>
<dbReference type="InterPro" id="IPR005467">
    <property type="entry name" value="His_kinase_dom"/>
</dbReference>
<feature type="region of interest" description="Disordered" evidence="4">
    <location>
        <begin position="1625"/>
        <end position="1697"/>
    </location>
</feature>
<evidence type="ECO:0000256" key="3">
    <source>
        <dbReference type="PROSITE-ProRule" id="PRU00169"/>
    </source>
</evidence>
<dbReference type="CDD" id="cd00082">
    <property type="entry name" value="HisKA"/>
    <property type="match status" value="1"/>
</dbReference>
<dbReference type="Pfam" id="PF00072">
    <property type="entry name" value="Response_reg"/>
    <property type="match status" value="1"/>
</dbReference>
<evidence type="ECO:0000313" key="9">
    <source>
        <dbReference type="Proteomes" id="UP000054408"/>
    </source>
</evidence>
<feature type="compositionally biased region" description="Basic residues" evidence="4">
    <location>
        <begin position="1641"/>
        <end position="1660"/>
    </location>
</feature>
<dbReference type="STRING" id="461836.A0A0L0DQU7"/>
<gene>
    <name evidence="8" type="ORF">AMSG_09530</name>
</gene>
<proteinExistence type="predicted"/>
<dbReference type="GeneID" id="25567974"/>
<dbReference type="eggNOG" id="KOG0519">
    <property type="taxonomic scope" value="Eukaryota"/>
</dbReference>
<dbReference type="OrthoDB" id="60033at2759"/>
<organism evidence="8 9">
    <name type="scientific">Thecamonas trahens ATCC 50062</name>
    <dbReference type="NCBI Taxonomy" id="461836"/>
    <lineage>
        <taxon>Eukaryota</taxon>
        <taxon>Apusozoa</taxon>
        <taxon>Apusomonadida</taxon>
        <taxon>Apusomonadidae</taxon>
        <taxon>Thecamonas</taxon>
    </lineage>
</organism>
<dbReference type="RefSeq" id="XP_013754366.1">
    <property type="nucleotide sequence ID" value="XM_013898912.1"/>
</dbReference>
<evidence type="ECO:0000259" key="7">
    <source>
        <dbReference type="PROSITE" id="PS50110"/>
    </source>
</evidence>
<feature type="transmembrane region" description="Helical" evidence="5">
    <location>
        <begin position="48"/>
        <end position="66"/>
    </location>
</feature>
<dbReference type="GO" id="GO:0000155">
    <property type="term" value="F:phosphorelay sensor kinase activity"/>
    <property type="evidence" value="ECO:0007669"/>
    <property type="project" value="InterPro"/>
</dbReference>
<name>A0A0L0DQU7_THETB</name>
<feature type="transmembrane region" description="Helical" evidence="5">
    <location>
        <begin position="847"/>
        <end position="869"/>
    </location>
</feature>
<evidence type="ECO:0000256" key="4">
    <source>
        <dbReference type="SAM" id="MobiDB-lite"/>
    </source>
</evidence>
<evidence type="ECO:0000256" key="1">
    <source>
        <dbReference type="ARBA" id="ARBA00022553"/>
    </source>
</evidence>
<evidence type="ECO:0000256" key="2">
    <source>
        <dbReference type="ARBA" id="ARBA00023012"/>
    </source>
</evidence>
<feature type="domain" description="Histidine kinase" evidence="6">
    <location>
        <begin position="1200"/>
        <end position="1432"/>
    </location>
</feature>
<dbReference type="Gene3D" id="3.30.450.20">
    <property type="entry name" value="PAS domain"/>
    <property type="match status" value="1"/>
</dbReference>
<feature type="transmembrane region" description="Helical" evidence="5">
    <location>
        <begin position="78"/>
        <end position="99"/>
    </location>
</feature>
<keyword evidence="2" id="KW-0902">Two-component regulatory system</keyword>
<feature type="compositionally biased region" description="Low complexity" evidence="4">
    <location>
        <begin position="390"/>
        <end position="409"/>
    </location>
</feature>
<feature type="transmembrane region" description="Helical" evidence="5">
    <location>
        <begin position="592"/>
        <end position="618"/>
    </location>
</feature>
<dbReference type="Proteomes" id="UP000054408">
    <property type="component" value="Unassembled WGS sequence"/>
</dbReference>
<feature type="transmembrane region" description="Helical" evidence="5">
    <location>
        <begin position="175"/>
        <end position="198"/>
    </location>
</feature>
<dbReference type="SMART" id="SM00388">
    <property type="entry name" value="HisKA"/>
    <property type="match status" value="1"/>
</dbReference>
<feature type="transmembrane region" description="Helical" evidence="5">
    <location>
        <begin position="683"/>
        <end position="705"/>
    </location>
</feature>